<feature type="domain" description="3-dehydroquinate synthase C-terminal" evidence="19">
    <location>
        <begin position="175"/>
        <end position="315"/>
    </location>
</feature>
<keyword evidence="21" id="KW-1185">Reference proteome</keyword>
<evidence type="ECO:0000256" key="3">
    <source>
        <dbReference type="ARBA" id="ARBA00004496"/>
    </source>
</evidence>
<comment type="subcellular location">
    <subcellularLocation>
        <location evidence="3 17">Cytoplasm</location>
    </subcellularLocation>
</comment>
<dbReference type="InterPro" id="IPR056179">
    <property type="entry name" value="DHQS_C"/>
</dbReference>
<proteinExistence type="inferred from homology"/>
<evidence type="ECO:0000256" key="14">
    <source>
        <dbReference type="ARBA" id="ARBA00023141"/>
    </source>
</evidence>
<feature type="binding site" evidence="17">
    <location>
        <position position="255"/>
    </location>
    <ligand>
        <name>Zn(2+)</name>
        <dbReference type="ChEBI" id="CHEBI:29105"/>
    </ligand>
</feature>
<evidence type="ECO:0000256" key="1">
    <source>
        <dbReference type="ARBA" id="ARBA00001393"/>
    </source>
</evidence>
<comment type="cofactor">
    <cofactor evidence="2 17">
        <name>NAD(+)</name>
        <dbReference type="ChEBI" id="CHEBI:57540"/>
    </cofactor>
</comment>
<dbReference type="Proteomes" id="UP000609849">
    <property type="component" value="Unassembled WGS sequence"/>
</dbReference>
<comment type="cofactor">
    <cofactor evidence="17">
        <name>Co(2+)</name>
        <dbReference type="ChEBI" id="CHEBI:48828"/>
    </cofactor>
    <cofactor evidence="17">
        <name>Zn(2+)</name>
        <dbReference type="ChEBI" id="CHEBI:29105"/>
    </cofactor>
    <text evidence="17">Binds 1 divalent metal cation per subunit. Can use either Co(2+) or Zn(2+).</text>
</comment>
<dbReference type="CDD" id="cd08195">
    <property type="entry name" value="DHQS"/>
    <property type="match status" value="1"/>
</dbReference>
<keyword evidence="11 17" id="KW-0547">Nucleotide-binding</keyword>
<comment type="function">
    <text evidence="17">Catalyzes the conversion of 3-deoxy-D-arabino-heptulosonate 7-phosphate (DAHP) to dehydroquinate (DHQ).</text>
</comment>
<feature type="binding site" evidence="17">
    <location>
        <position position="241"/>
    </location>
    <ligand>
        <name>Zn(2+)</name>
        <dbReference type="ChEBI" id="CHEBI:29105"/>
    </ligand>
</feature>
<protein>
    <recommendedName>
        <fullName evidence="7 17">3-dehydroquinate synthase</fullName>
        <shortName evidence="17">DHQS</shortName>
        <ecNumber evidence="6 17">4.2.3.4</ecNumber>
    </recommendedName>
</protein>
<dbReference type="EC" id="4.2.3.4" evidence="6 17"/>
<evidence type="ECO:0000259" key="19">
    <source>
        <dbReference type="Pfam" id="PF24621"/>
    </source>
</evidence>
<comment type="similarity">
    <text evidence="5 17">Belongs to the sugar phosphate cyclases superfamily. Dehydroquinate synthase family.</text>
</comment>
<dbReference type="GO" id="GO:0003856">
    <property type="term" value="F:3-dehydroquinate synthase activity"/>
    <property type="evidence" value="ECO:0007669"/>
    <property type="project" value="UniProtKB-EC"/>
</dbReference>
<feature type="domain" description="3-dehydroquinate synthase N-terminal" evidence="18">
    <location>
        <begin position="61"/>
        <end position="173"/>
    </location>
</feature>
<keyword evidence="16 17" id="KW-0170">Cobalt</keyword>
<dbReference type="HAMAP" id="MF_00110">
    <property type="entry name" value="DHQ_synthase"/>
    <property type="match status" value="1"/>
</dbReference>
<sequence>MEEINNNVCTIVLDKGYGCFEDVLQEKNIYDSVLIISDSNVYNAQGDNFIKNLKSKIIYEYIVSPGEDTKSLDVYEKIIEYCVKVNLSRKSVIIALGGGVVGDLAGFVASTYMRGIDVIQVPTTLLAQVDSSIGGKTGINIGNFKNIIGSFYQPKFTYINVDALKTLPENEFKSGMSEVIKYSLIYDYYFLDYLIDNSKEILNKDIEKLYYIVKKCANIKAEVVGNDEKEGGLRKILNFGHTFGHGVEKLCKISHGNAVSIGMNMAFKLSLRERFIEEEYYNKFLKVCESYDLPIAFENADEQSVLNIMKSDKKNSFSKINLVLPVGLGKVEVVDNISEDLILDIIRECKNA</sequence>
<feature type="binding site" evidence="17">
    <location>
        <position position="178"/>
    </location>
    <ligand>
        <name>Zn(2+)</name>
        <dbReference type="ChEBI" id="CHEBI:29105"/>
    </ligand>
</feature>
<evidence type="ECO:0000313" key="20">
    <source>
        <dbReference type="EMBL" id="MBC5995913.1"/>
    </source>
</evidence>
<dbReference type="Pfam" id="PF24621">
    <property type="entry name" value="DHQS_C"/>
    <property type="match status" value="1"/>
</dbReference>
<gene>
    <name evidence="17 20" type="primary">aroB</name>
    <name evidence="20" type="ORF">H8923_04010</name>
</gene>
<feature type="binding site" evidence="17">
    <location>
        <position position="136"/>
    </location>
    <ligand>
        <name>NAD(+)</name>
        <dbReference type="ChEBI" id="CHEBI:57540"/>
    </ligand>
</feature>
<dbReference type="SUPFAM" id="SSF56796">
    <property type="entry name" value="Dehydroquinate synthase-like"/>
    <property type="match status" value="1"/>
</dbReference>
<dbReference type="PIRSF" id="PIRSF001455">
    <property type="entry name" value="DHQ_synth"/>
    <property type="match status" value="1"/>
</dbReference>
<evidence type="ECO:0000313" key="21">
    <source>
        <dbReference type="Proteomes" id="UP000609849"/>
    </source>
</evidence>
<evidence type="ECO:0000256" key="10">
    <source>
        <dbReference type="ARBA" id="ARBA00022723"/>
    </source>
</evidence>
<keyword evidence="13 17" id="KW-0520">NAD</keyword>
<dbReference type="PANTHER" id="PTHR43622:SF7">
    <property type="entry name" value="3-DEHYDROQUINATE SYNTHASE, CHLOROPLASTIC"/>
    <property type="match status" value="1"/>
</dbReference>
<dbReference type="EMBL" id="JACRWE010000002">
    <property type="protein sequence ID" value="MBC5995913.1"/>
    <property type="molecule type" value="Genomic_DNA"/>
</dbReference>
<evidence type="ECO:0000256" key="11">
    <source>
        <dbReference type="ARBA" id="ARBA00022741"/>
    </source>
</evidence>
<keyword evidence="14 17" id="KW-0057">Aromatic amino acid biosynthesis</keyword>
<evidence type="ECO:0000256" key="7">
    <source>
        <dbReference type="ARBA" id="ARBA00017684"/>
    </source>
</evidence>
<dbReference type="RefSeq" id="WP_153923867.1">
    <property type="nucleotide sequence ID" value="NZ_JACRWE010000002.1"/>
</dbReference>
<comment type="pathway">
    <text evidence="4 17">Metabolic intermediate biosynthesis; chorismate biosynthesis; chorismate from D-erythrose 4-phosphate and phosphoenolpyruvate: step 2/7.</text>
</comment>
<keyword evidence="10 17" id="KW-0479">Metal-binding</keyword>
<dbReference type="PANTHER" id="PTHR43622">
    <property type="entry name" value="3-DEHYDROQUINATE SYNTHASE"/>
    <property type="match status" value="1"/>
</dbReference>
<dbReference type="NCBIfam" id="TIGR01357">
    <property type="entry name" value="aroB"/>
    <property type="match status" value="1"/>
</dbReference>
<accession>A0ABR7JLW7</accession>
<reference evidence="20 21" key="1">
    <citation type="submission" date="2020-08" db="EMBL/GenBank/DDBJ databases">
        <authorList>
            <person name="Liu C."/>
            <person name="Sun Q."/>
        </authorList>
    </citation>
    <scope>NUCLEOTIDE SEQUENCE [LARGE SCALE GENOMIC DNA]</scope>
    <source>
        <strain evidence="20 21">NSJ-18</strain>
    </source>
</reference>
<feature type="binding site" evidence="17">
    <location>
        <begin position="123"/>
        <end position="124"/>
    </location>
    <ligand>
        <name>NAD(+)</name>
        <dbReference type="ChEBI" id="CHEBI:57540"/>
    </ligand>
</feature>
<evidence type="ECO:0000256" key="6">
    <source>
        <dbReference type="ARBA" id="ARBA00013031"/>
    </source>
</evidence>
<dbReference type="InterPro" id="IPR016037">
    <property type="entry name" value="DHQ_synth_AroB"/>
</dbReference>
<evidence type="ECO:0000256" key="9">
    <source>
        <dbReference type="ARBA" id="ARBA00022605"/>
    </source>
</evidence>
<evidence type="ECO:0000256" key="8">
    <source>
        <dbReference type="ARBA" id="ARBA00022490"/>
    </source>
</evidence>
<evidence type="ECO:0000256" key="17">
    <source>
        <dbReference type="HAMAP-Rule" id="MF_00110"/>
    </source>
</evidence>
<feature type="binding site" evidence="17">
    <location>
        <position position="145"/>
    </location>
    <ligand>
        <name>NAD(+)</name>
        <dbReference type="ChEBI" id="CHEBI:57540"/>
    </ligand>
</feature>
<dbReference type="Gene3D" id="1.20.1090.10">
    <property type="entry name" value="Dehydroquinate synthase-like - alpha domain"/>
    <property type="match status" value="1"/>
</dbReference>
<comment type="catalytic activity">
    <reaction evidence="1 17">
        <text>7-phospho-2-dehydro-3-deoxy-D-arabino-heptonate = 3-dehydroquinate + phosphate</text>
        <dbReference type="Rhea" id="RHEA:21968"/>
        <dbReference type="ChEBI" id="CHEBI:32364"/>
        <dbReference type="ChEBI" id="CHEBI:43474"/>
        <dbReference type="ChEBI" id="CHEBI:58394"/>
        <dbReference type="EC" id="4.2.3.4"/>
    </reaction>
</comment>
<dbReference type="Pfam" id="PF01761">
    <property type="entry name" value="DHQ_synthase"/>
    <property type="match status" value="1"/>
</dbReference>
<dbReference type="Gene3D" id="3.40.50.1970">
    <property type="match status" value="1"/>
</dbReference>
<dbReference type="InterPro" id="IPR030960">
    <property type="entry name" value="DHQS/DOIS_N"/>
</dbReference>
<organism evidence="20 21">
    <name type="scientific">Romboutsia faecis</name>
    <dbReference type="NCBI Taxonomy" id="2764597"/>
    <lineage>
        <taxon>Bacteria</taxon>
        <taxon>Bacillati</taxon>
        <taxon>Bacillota</taxon>
        <taxon>Clostridia</taxon>
        <taxon>Peptostreptococcales</taxon>
        <taxon>Peptostreptococcaceae</taxon>
        <taxon>Romboutsia</taxon>
    </lineage>
</organism>
<comment type="caution">
    <text evidence="20">The sequence shown here is derived from an EMBL/GenBank/DDBJ whole genome shotgun (WGS) entry which is preliminary data.</text>
</comment>
<evidence type="ECO:0000256" key="5">
    <source>
        <dbReference type="ARBA" id="ARBA00005412"/>
    </source>
</evidence>
<name>A0ABR7JLW7_9FIRM</name>
<dbReference type="InterPro" id="IPR030963">
    <property type="entry name" value="DHQ_synth_fam"/>
</dbReference>
<evidence type="ECO:0000256" key="2">
    <source>
        <dbReference type="ARBA" id="ARBA00001911"/>
    </source>
</evidence>
<comment type="caution">
    <text evidence="17">Lacks conserved residue(s) required for the propagation of feature annotation.</text>
</comment>
<evidence type="ECO:0000256" key="4">
    <source>
        <dbReference type="ARBA" id="ARBA00004661"/>
    </source>
</evidence>
<evidence type="ECO:0000256" key="15">
    <source>
        <dbReference type="ARBA" id="ARBA00023239"/>
    </source>
</evidence>
<feature type="binding site" evidence="17">
    <location>
        <begin position="99"/>
        <end position="103"/>
    </location>
    <ligand>
        <name>NAD(+)</name>
        <dbReference type="ChEBI" id="CHEBI:57540"/>
    </ligand>
</feature>
<evidence type="ECO:0000256" key="16">
    <source>
        <dbReference type="ARBA" id="ARBA00023285"/>
    </source>
</evidence>
<evidence type="ECO:0000256" key="13">
    <source>
        <dbReference type="ARBA" id="ARBA00023027"/>
    </source>
</evidence>
<keyword evidence="12 17" id="KW-0862">Zinc</keyword>
<dbReference type="InterPro" id="IPR050071">
    <property type="entry name" value="Dehydroquinate_synthase"/>
</dbReference>
<evidence type="ECO:0000259" key="18">
    <source>
        <dbReference type="Pfam" id="PF01761"/>
    </source>
</evidence>
<keyword evidence="15 17" id="KW-0456">Lyase</keyword>
<evidence type="ECO:0000256" key="12">
    <source>
        <dbReference type="ARBA" id="ARBA00022833"/>
    </source>
</evidence>
<keyword evidence="8 17" id="KW-0963">Cytoplasm</keyword>
<keyword evidence="9 17" id="KW-0028">Amino-acid biosynthesis</keyword>